<dbReference type="Pfam" id="PF01757">
    <property type="entry name" value="Acyl_transf_3"/>
    <property type="match status" value="1"/>
</dbReference>
<evidence type="ECO:0000256" key="1">
    <source>
        <dbReference type="SAM" id="Phobius"/>
    </source>
</evidence>
<feature type="domain" description="SGNH" evidence="3">
    <location>
        <begin position="448"/>
        <end position="662"/>
    </location>
</feature>
<dbReference type="RefSeq" id="WP_378485506.1">
    <property type="nucleotide sequence ID" value="NZ_JBHUFB010000010.1"/>
</dbReference>
<comment type="caution">
    <text evidence="4">The sequence shown here is derived from an EMBL/GenBank/DDBJ whole genome shotgun (WGS) entry which is preliminary data.</text>
</comment>
<dbReference type="InterPro" id="IPR043968">
    <property type="entry name" value="SGNH"/>
</dbReference>
<evidence type="ECO:0000259" key="3">
    <source>
        <dbReference type="Pfam" id="PF19040"/>
    </source>
</evidence>
<dbReference type="EC" id="2.3.1.-" evidence="4"/>
<dbReference type="PANTHER" id="PTHR23028">
    <property type="entry name" value="ACETYLTRANSFERASE"/>
    <property type="match status" value="1"/>
</dbReference>
<feature type="transmembrane region" description="Helical" evidence="1">
    <location>
        <begin position="238"/>
        <end position="256"/>
    </location>
</feature>
<dbReference type="Proteomes" id="UP001597286">
    <property type="component" value="Unassembled WGS sequence"/>
</dbReference>
<gene>
    <name evidence="4" type="ORF">ACFSJG_12300</name>
</gene>
<keyword evidence="1" id="KW-0812">Transmembrane</keyword>
<dbReference type="PANTHER" id="PTHR23028:SF53">
    <property type="entry name" value="ACYL_TRANSF_3 DOMAIN-CONTAINING PROTEIN"/>
    <property type="match status" value="1"/>
</dbReference>
<evidence type="ECO:0000313" key="5">
    <source>
        <dbReference type="Proteomes" id="UP001597286"/>
    </source>
</evidence>
<keyword evidence="4" id="KW-0808">Transferase</keyword>
<keyword evidence="5" id="KW-1185">Reference proteome</keyword>
<feature type="transmembrane region" description="Helical" evidence="1">
    <location>
        <begin position="213"/>
        <end position="231"/>
    </location>
</feature>
<feature type="transmembrane region" description="Helical" evidence="1">
    <location>
        <begin position="45"/>
        <end position="64"/>
    </location>
</feature>
<feature type="transmembrane region" description="Helical" evidence="1">
    <location>
        <begin position="154"/>
        <end position="171"/>
    </location>
</feature>
<dbReference type="GO" id="GO:0016746">
    <property type="term" value="F:acyltransferase activity"/>
    <property type="evidence" value="ECO:0007669"/>
    <property type="project" value="UniProtKB-KW"/>
</dbReference>
<proteinExistence type="predicted"/>
<accession>A0ABW4P4M0</accession>
<keyword evidence="1" id="KW-1133">Transmembrane helix</keyword>
<reference evidence="5" key="1">
    <citation type="journal article" date="2019" name="Int. J. Syst. Evol. Microbiol.">
        <title>The Global Catalogue of Microorganisms (GCM) 10K type strain sequencing project: providing services to taxonomists for standard genome sequencing and annotation.</title>
        <authorList>
            <consortium name="The Broad Institute Genomics Platform"/>
            <consortium name="The Broad Institute Genome Sequencing Center for Infectious Disease"/>
            <person name="Wu L."/>
            <person name="Ma J."/>
        </authorList>
    </citation>
    <scope>NUCLEOTIDE SEQUENCE [LARGE SCALE GENOMIC DNA]</scope>
    <source>
        <strain evidence="5">DT72</strain>
    </source>
</reference>
<feature type="transmembrane region" description="Helical" evidence="1">
    <location>
        <begin position="84"/>
        <end position="104"/>
    </location>
</feature>
<feature type="transmembrane region" description="Helical" evidence="1">
    <location>
        <begin position="178"/>
        <end position="198"/>
    </location>
</feature>
<evidence type="ECO:0000259" key="2">
    <source>
        <dbReference type="Pfam" id="PF01757"/>
    </source>
</evidence>
<dbReference type="EMBL" id="JBHUFB010000010">
    <property type="protein sequence ID" value="MFD1813001.1"/>
    <property type="molecule type" value="Genomic_DNA"/>
</dbReference>
<feature type="transmembrane region" description="Helical" evidence="1">
    <location>
        <begin position="268"/>
        <end position="289"/>
    </location>
</feature>
<feature type="transmembrane region" description="Helical" evidence="1">
    <location>
        <begin position="362"/>
        <end position="382"/>
    </location>
</feature>
<feature type="transmembrane region" description="Helical" evidence="1">
    <location>
        <begin position="324"/>
        <end position="341"/>
    </location>
</feature>
<name>A0ABW4P4M0_9NOCA</name>
<protein>
    <submittedName>
        <fullName evidence="4">Acyltransferase family protein</fullName>
        <ecNumber evidence="4">2.3.1.-</ecNumber>
    </submittedName>
</protein>
<feature type="transmembrane region" description="Helical" evidence="1">
    <location>
        <begin position="301"/>
        <end position="318"/>
    </location>
</feature>
<feature type="domain" description="Acyltransferase 3" evidence="2">
    <location>
        <begin position="19"/>
        <end position="339"/>
    </location>
</feature>
<organism evidence="4 5">
    <name type="scientific">Rhodococcus gannanensis</name>
    <dbReference type="NCBI Taxonomy" id="1960308"/>
    <lineage>
        <taxon>Bacteria</taxon>
        <taxon>Bacillati</taxon>
        <taxon>Actinomycetota</taxon>
        <taxon>Actinomycetes</taxon>
        <taxon>Mycobacteriales</taxon>
        <taxon>Nocardiaceae</taxon>
        <taxon>Rhodococcus</taxon>
    </lineage>
</organism>
<dbReference type="InterPro" id="IPR050879">
    <property type="entry name" value="Acyltransferase_3"/>
</dbReference>
<evidence type="ECO:0000313" key="4">
    <source>
        <dbReference type="EMBL" id="MFD1813001.1"/>
    </source>
</evidence>
<feature type="transmembrane region" description="Helical" evidence="1">
    <location>
        <begin position="21"/>
        <end position="39"/>
    </location>
</feature>
<sequence length="672" mass="71545">MSEPALAPSAPSTRAPHRADLDGLRGLAIALVVVFHVWFGKVSGGVDVFLTLAGFFFVGSLVRAAESAAPLDPRPVLLRTARRLLAPLVLVLAATAAATVALLAPTSWLGLAEQGRSALFFWENWHLAETASDYLAADPSVSPLQHLWSISVQGQFYLAALLVVFGTAWLLRSRGVAVRGPITGLLAALAAGSFWYAISAEHPQSWLYYDTGARMWELLAGGLLACAMPWLRLPRALQALFGVAGLIAIVGTGFLLDGRHEFPGPWALVPVGGALAVIVAGGPASRLLASPALQRLGDIAYSLYLWHWPVLIFTLIALDRPDVGPAGGLAVIAVSLVLAHLTTRLVEEPIRRGVPSPRRRTLVAGVAALAVAVLAATSGWIMSIAGKSDEISHLADIDPAAYPGAAVLATGDEVPVRPEQPSRYVAHLDLPVTTADECLAGGGMVDPLRCEYGDPDGTRTVAVIGGSHAEHWFPALESIARDRGLRLETYMKVGCPVTVAAPDDEPDECTIWSGSVLGALAASPPDLVFSTSTRPRPDHVGGDWTPEGYVRMWERLSELDIPAAVVRDTPWLWEDGVIYRAADCLANGGDADSCGMDRTAVLDAVDPARDASAPLPTVYPMDLSDAVCRPDRCRVVEGNVLIYRDTDHMTTAYSRTLAPELDRQLGVSTGWW</sequence>
<keyword evidence="1" id="KW-0472">Membrane</keyword>
<keyword evidence="4" id="KW-0012">Acyltransferase</keyword>
<dbReference type="InterPro" id="IPR002656">
    <property type="entry name" value="Acyl_transf_3_dom"/>
</dbReference>
<dbReference type="Pfam" id="PF19040">
    <property type="entry name" value="SGNH"/>
    <property type="match status" value="1"/>
</dbReference>